<dbReference type="Pfam" id="PF14497">
    <property type="entry name" value="GST_C_3"/>
    <property type="match status" value="1"/>
</dbReference>
<dbReference type="CDD" id="cd03192">
    <property type="entry name" value="GST_C_Sigma_like"/>
    <property type="match status" value="1"/>
</dbReference>
<dbReference type="GO" id="GO:0006749">
    <property type="term" value="P:glutathione metabolic process"/>
    <property type="evidence" value="ECO:0007669"/>
    <property type="project" value="TreeGrafter"/>
</dbReference>
<feature type="domain" description="GST N-terminal" evidence="1">
    <location>
        <begin position="19"/>
        <end position="100"/>
    </location>
</feature>
<dbReference type="GO" id="GO:0004364">
    <property type="term" value="F:glutathione transferase activity"/>
    <property type="evidence" value="ECO:0007669"/>
    <property type="project" value="UniProtKB-ARBA"/>
</dbReference>
<dbReference type="CDD" id="cd03039">
    <property type="entry name" value="GST_N_Sigma_like"/>
    <property type="match status" value="1"/>
</dbReference>
<dbReference type="SUPFAM" id="SSF52833">
    <property type="entry name" value="Thioredoxin-like"/>
    <property type="match status" value="1"/>
</dbReference>
<dbReference type="PANTHER" id="PTHR11571:SF256">
    <property type="entry name" value="GST C-TERMINAL DOMAIN-CONTAINING PROTEIN-RELATED"/>
    <property type="match status" value="1"/>
</dbReference>
<dbReference type="Gene3D" id="1.20.1050.10">
    <property type="match status" value="1"/>
</dbReference>
<gene>
    <name evidence="3" type="ORF">PENTCL1PPCAC_4865</name>
</gene>
<dbReference type="PROSITE" id="PS50405">
    <property type="entry name" value="GST_CTER"/>
    <property type="match status" value="1"/>
</dbReference>
<dbReference type="SFLD" id="SFLDG01205">
    <property type="entry name" value="AMPS.1"/>
    <property type="match status" value="1"/>
</dbReference>
<keyword evidence="4" id="KW-1185">Reference proteome</keyword>
<feature type="non-terminal residue" evidence="3">
    <location>
        <position position="1"/>
    </location>
</feature>
<reference evidence="3" key="1">
    <citation type="submission" date="2023-10" db="EMBL/GenBank/DDBJ databases">
        <title>Genome assembly of Pristionchus species.</title>
        <authorList>
            <person name="Yoshida K."/>
            <person name="Sommer R.J."/>
        </authorList>
    </citation>
    <scope>NUCLEOTIDE SEQUENCE</scope>
    <source>
        <strain evidence="3">RS0144</strain>
    </source>
</reference>
<evidence type="ECO:0000259" key="1">
    <source>
        <dbReference type="PROSITE" id="PS50404"/>
    </source>
</evidence>
<dbReference type="SFLD" id="SFLDG00363">
    <property type="entry name" value="AMPS_(cytGST):_Alpha-__Mu-__Pi"/>
    <property type="match status" value="1"/>
</dbReference>
<dbReference type="InterPro" id="IPR010987">
    <property type="entry name" value="Glutathione-S-Trfase_C-like"/>
</dbReference>
<dbReference type="InterPro" id="IPR036282">
    <property type="entry name" value="Glutathione-S-Trfase_C_sf"/>
</dbReference>
<dbReference type="FunFam" id="1.20.1050.10:FF:000044">
    <property type="entry name" value="Glutathione S-transferase"/>
    <property type="match status" value="1"/>
</dbReference>
<evidence type="ECO:0000259" key="2">
    <source>
        <dbReference type="PROSITE" id="PS50405"/>
    </source>
</evidence>
<organism evidence="3 4">
    <name type="scientific">Pristionchus entomophagus</name>
    <dbReference type="NCBI Taxonomy" id="358040"/>
    <lineage>
        <taxon>Eukaryota</taxon>
        <taxon>Metazoa</taxon>
        <taxon>Ecdysozoa</taxon>
        <taxon>Nematoda</taxon>
        <taxon>Chromadorea</taxon>
        <taxon>Rhabditida</taxon>
        <taxon>Rhabditina</taxon>
        <taxon>Diplogasteromorpha</taxon>
        <taxon>Diplogasteroidea</taxon>
        <taxon>Neodiplogasteridae</taxon>
        <taxon>Pristionchus</taxon>
    </lineage>
</organism>
<dbReference type="InterPro" id="IPR040079">
    <property type="entry name" value="Glutathione_S-Trfase"/>
</dbReference>
<evidence type="ECO:0000313" key="4">
    <source>
        <dbReference type="Proteomes" id="UP001432027"/>
    </source>
</evidence>
<dbReference type="InterPro" id="IPR004045">
    <property type="entry name" value="Glutathione_S-Trfase_N"/>
</dbReference>
<dbReference type="Pfam" id="PF02798">
    <property type="entry name" value="GST_N"/>
    <property type="match status" value="1"/>
</dbReference>
<dbReference type="Proteomes" id="UP001432027">
    <property type="component" value="Unassembled WGS sequence"/>
</dbReference>
<dbReference type="PANTHER" id="PTHR11571">
    <property type="entry name" value="GLUTATHIONE S-TRANSFERASE"/>
    <property type="match status" value="1"/>
</dbReference>
<feature type="domain" description="GST C-terminal" evidence="2">
    <location>
        <begin position="102"/>
        <end position="227"/>
    </location>
</feature>
<dbReference type="FunFam" id="3.40.30.10:FF:000189">
    <property type="entry name" value="Glutathione S-Transferase"/>
    <property type="match status" value="1"/>
</dbReference>
<evidence type="ECO:0008006" key="5">
    <source>
        <dbReference type="Google" id="ProtNLM"/>
    </source>
</evidence>
<dbReference type="AlphaFoldDB" id="A0AAV5SJM4"/>
<sequence length="227" mass="25744">IFSFSSQKSHHFSRLSAMSVYKLFYFDIRGRGEVVRQTLALAGIPFEDIRLPRPADGPQWAEFKSKTPFGQMPVLEVDGKQIPQAFAISRFIASQHGLAGATAFEAAWVDAIADQWKDFHTEFSKFLFVKLGFREGNEKLLKAEHGIPSLDNFFPLIEKQLKETGSGFLVGDSVTWVDLLIAEAVQVISTAEPDFLDAFPEVLKHEQKIHAIPLIKKWIENRPEQRR</sequence>
<evidence type="ECO:0000313" key="3">
    <source>
        <dbReference type="EMBL" id="GMS82690.1"/>
    </source>
</evidence>
<dbReference type="Gene3D" id="3.40.30.10">
    <property type="entry name" value="Glutaredoxin"/>
    <property type="match status" value="1"/>
</dbReference>
<dbReference type="PROSITE" id="PS50404">
    <property type="entry name" value="GST_NTER"/>
    <property type="match status" value="1"/>
</dbReference>
<protein>
    <recommendedName>
        <fullName evidence="5">Glutathione S-transferase</fullName>
    </recommendedName>
</protein>
<dbReference type="InterPro" id="IPR050213">
    <property type="entry name" value="GST_superfamily"/>
</dbReference>
<dbReference type="SFLD" id="SFLDS00019">
    <property type="entry name" value="Glutathione_Transferase_(cytos"/>
    <property type="match status" value="1"/>
</dbReference>
<accession>A0AAV5SJM4</accession>
<dbReference type="SUPFAM" id="SSF47616">
    <property type="entry name" value="GST C-terminal domain-like"/>
    <property type="match status" value="1"/>
</dbReference>
<name>A0AAV5SJM4_9BILA</name>
<dbReference type="InterPro" id="IPR004046">
    <property type="entry name" value="GST_C"/>
</dbReference>
<dbReference type="EMBL" id="BTSX01000002">
    <property type="protein sequence ID" value="GMS82690.1"/>
    <property type="molecule type" value="Genomic_DNA"/>
</dbReference>
<comment type="caution">
    <text evidence="3">The sequence shown here is derived from an EMBL/GenBank/DDBJ whole genome shotgun (WGS) entry which is preliminary data.</text>
</comment>
<dbReference type="InterPro" id="IPR036249">
    <property type="entry name" value="Thioredoxin-like_sf"/>
</dbReference>
<proteinExistence type="predicted"/>